<evidence type="ECO:0000259" key="11">
    <source>
        <dbReference type="Pfam" id="PF08334"/>
    </source>
</evidence>
<dbReference type="InterPro" id="IPR013545">
    <property type="entry name" value="T2SS_protein-GspG_C"/>
</dbReference>
<dbReference type="InterPro" id="IPR000983">
    <property type="entry name" value="Bac_GSPG_pilin"/>
</dbReference>
<evidence type="ECO:0000256" key="10">
    <source>
        <dbReference type="SAM" id="Phobius"/>
    </source>
</evidence>
<evidence type="ECO:0000256" key="6">
    <source>
        <dbReference type="ARBA" id="ARBA00022519"/>
    </source>
</evidence>
<dbReference type="PROSITE" id="PS00409">
    <property type="entry name" value="PROKAR_NTER_METHYL"/>
    <property type="match status" value="1"/>
</dbReference>
<dbReference type="Gene3D" id="3.30.700.10">
    <property type="entry name" value="Glycoprotein, Type 4 Pilin"/>
    <property type="match status" value="1"/>
</dbReference>
<evidence type="ECO:0000256" key="2">
    <source>
        <dbReference type="ARBA" id="ARBA00009984"/>
    </source>
</evidence>
<comment type="subcellular location">
    <subcellularLocation>
        <location evidence="1">Cell inner membrane</location>
        <topology evidence="1">Single-pass membrane protein</topology>
    </subcellularLocation>
</comment>
<protein>
    <recommendedName>
        <fullName evidence="3">Type II secretion system core protein G</fullName>
    </recommendedName>
</protein>
<dbReference type="EMBL" id="UOFQ01000033">
    <property type="protein sequence ID" value="VAW86017.1"/>
    <property type="molecule type" value="Genomic_DNA"/>
</dbReference>
<organism evidence="12">
    <name type="scientific">hydrothermal vent metagenome</name>
    <dbReference type="NCBI Taxonomy" id="652676"/>
    <lineage>
        <taxon>unclassified sequences</taxon>
        <taxon>metagenomes</taxon>
        <taxon>ecological metagenomes</taxon>
    </lineage>
</organism>
<keyword evidence="9 10" id="KW-0472">Membrane</keyword>
<dbReference type="GO" id="GO:0015627">
    <property type="term" value="C:type II protein secretion system complex"/>
    <property type="evidence" value="ECO:0007669"/>
    <property type="project" value="InterPro"/>
</dbReference>
<name>A0A3B0ZEY7_9ZZZZ</name>
<feature type="transmembrane region" description="Helical" evidence="10">
    <location>
        <begin position="12"/>
        <end position="35"/>
    </location>
</feature>
<keyword evidence="8 10" id="KW-1133">Transmembrane helix</keyword>
<dbReference type="GO" id="GO:0005886">
    <property type="term" value="C:plasma membrane"/>
    <property type="evidence" value="ECO:0007669"/>
    <property type="project" value="UniProtKB-SubCell"/>
</dbReference>
<evidence type="ECO:0000256" key="3">
    <source>
        <dbReference type="ARBA" id="ARBA00020042"/>
    </source>
</evidence>
<evidence type="ECO:0000256" key="7">
    <source>
        <dbReference type="ARBA" id="ARBA00022692"/>
    </source>
</evidence>
<keyword evidence="7 10" id="KW-0812">Transmembrane</keyword>
<feature type="domain" description="Type II secretion system protein GspG C-terminal" evidence="11">
    <location>
        <begin position="37"/>
        <end position="132"/>
    </location>
</feature>
<sequence>MKISRYNQRKAARGFTLIEVLVVIVILGILASFVVPNIMDKPGQAKITKAKSDVRAIESALNMYKLANHDYPGTDEGLEALVGNELPRLPTDPWDNAYFYLNPGQNGVIDIYSLGRDGAQGGEGEDADIGNWNLSGE</sequence>
<dbReference type="SUPFAM" id="SSF54523">
    <property type="entry name" value="Pili subunits"/>
    <property type="match status" value="1"/>
</dbReference>
<proteinExistence type="inferred from homology"/>
<dbReference type="Pfam" id="PF08334">
    <property type="entry name" value="T2SSG"/>
    <property type="match status" value="1"/>
</dbReference>
<dbReference type="InterPro" id="IPR012902">
    <property type="entry name" value="N_methyl_site"/>
</dbReference>
<evidence type="ECO:0000256" key="1">
    <source>
        <dbReference type="ARBA" id="ARBA00004377"/>
    </source>
</evidence>
<evidence type="ECO:0000313" key="12">
    <source>
        <dbReference type="EMBL" id="VAW86017.1"/>
    </source>
</evidence>
<evidence type="ECO:0000256" key="4">
    <source>
        <dbReference type="ARBA" id="ARBA00022475"/>
    </source>
</evidence>
<dbReference type="PANTHER" id="PTHR30093">
    <property type="entry name" value="GENERAL SECRETION PATHWAY PROTEIN G"/>
    <property type="match status" value="1"/>
</dbReference>
<dbReference type="PANTHER" id="PTHR30093:SF44">
    <property type="entry name" value="TYPE II SECRETION SYSTEM CORE PROTEIN G"/>
    <property type="match status" value="1"/>
</dbReference>
<reference evidence="12" key="1">
    <citation type="submission" date="2018-06" db="EMBL/GenBank/DDBJ databases">
        <authorList>
            <person name="Zhirakovskaya E."/>
        </authorList>
    </citation>
    <scope>NUCLEOTIDE SEQUENCE</scope>
</reference>
<keyword evidence="5" id="KW-0488">Methylation</keyword>
<dbReference type="PRINTS" id="PR00813">
    <property type="entry name" value="BCTERIALGSPG"/>
</dbReference>
<dbReference type="GO" id="GO:0015628">
    <property type="term" value="P:protein secretion by the type II secretion system"/>
    <property type="evidence" value="ECO:0007669"/>
    <property type="project" value="InterPro"/>
</dbReference>
<keyword evidence="4" id="KW-1003">Cell membrane</keyword>
<dbReference type="NCBIfam" id="TIGR02532">
    <property type="entry name" value="IV_pilin_GFxxxE"/>
    <property type="match status" value="1"/>
</dbReference>
<accession>A0A3B0ZEY7</accession>
<dbReference type="InterPro" id="IPR010054">
    <property type="entry name" value="Type2_sec_GspG"/>
</dbReference>
<evidence type="ECO:0000256" key="5">
    <source>
        <dbReference type="ARBA" id="ARBA00022481"/>
    </source>
</evidence>
<comment type="similarity">
    <text evidence="2">Belongs to the GSP G family.</text>
</comment>
<dbReference type="InterPro" id="IPR045584">
    <property type="entry name" value="Pilin-like"/>
</dbReference>
<evidence type="ECO:0000256" key="9">
    <source>
        <dbReference type="ARBA" id="ARBA00023136"/>
    </source>
</evidence>
<dbReference type="NCBIfam" id="TIGR01710">
    <property type="entry name" value="typeII_sec_gspG"/>
    <property type="match status" value="1"/>
</dbReference>
<keyword evidence="6" id="KW-0997">Cell inner membrane</keyword>
<evidence type="ECO:0000256" key="8">
    <source>
        <dbReference type="ARBA" id="ARBA00022989"/>
    </source>
</evidence>
<dbReference type="Pfam" id="PF07963">
    <property type="entry name" value="N_methyl"/>
    <property type="match status" value="1"/>
</dbReference>
<dbReference type="AlphaFoldDB" id="A0A3B0ZEY7"/>
<gene>
    <name evidence="12" type="ORF">MNBD_GAMMA17-1108</name>
</gene>